<reference evidence="2 3" key="1">
    <citation type="journal article" date="2023" name="Antonie Van Leeuwenhoek">
        <title>Flavobacterium potami sp. nov., a multi-metal resistance genes harbouring bacterium isolated from shallow river silt.</title>
        <authorList>
            <person name="Li S."/>
            <person name="Mao S."/>
            <person name="Mu W."/>
            <person name="Guo B."/>
            <person name="Li C."/>
            <person name="Zhu Q."/>
            <person name="Hou X."/>
            <person name="Zhao Y."/>
            <person name="Wei S."/>
            <person name="Liu H."/>
            <person name="Liu A."/>
        </authorList>
    </citation>
    <scope>NUCLEOTIDE SEQUENCE [LARGE SCALE GENOMIC DNA]</scope>
    <source>
        <strain evidence="2 3">17A</strain>
    </source>
</reference>
<sequence>MAEIKIEKKKPIWPWIVALLLVAAFVYYFFLRDDETQTQSTIEVENVTPVDSTAN</sequence>
<comment type="caution">
    <text evidence="2">The sequence shown here is derived from an EMBL/GenBank/DDBJ whole genome shotgun (WGS) entry which is preliminary data.</text>
</comment>
<keyword evidence="3" id="KW-1185">Reference proteome</keyword>
<dbReference type="RefSeq" id="WP_223710879.1">
    <property type="nucleotide sequence ID" value="NZ_JAINUY010000009.1"/>
</dbReference>
<evidence type="ECO:0000313" key="2">
    <source>
        <dbReference type="EMBL" id="MBZ4037503.1"/>
    </source>
</evidence>
<feature type="transmembrane region" description="Helical" evidence="1">
    <location>
        <begin position="12"/>
        <end position="30"/>
    </location>
</feature>
<accession>A0A9X1HDV7</accession>
<keyword evidence="1" id="KW-1133">Transmembrane helix</keyword>
<dbReference type="Proteomes" id="UP001139366">
    <property type="component" value="Unassembled WGS sequence"/>
</dbReference>
<evidence type="ECO:0000256" key="1">
    <source>
        <dbReference type="SAM" id="Phobius"/>
    </source>
</evidence>
<dbReference type="AlphaFoldDB" id="A0A9X1HDV7"/>
<organism evidence="2 3">
    <name type="scientific">Flavobacterium potami</name>
    <dbReference type="NCBI Taxonomy" id="2872310"/>
    <lineage>
        <taxon>Bacteria</taxon>
        <taxon>Pseudomonadati</taxon>
        <taxon>Bacteroidota</taxon>
        <taxon>Flavobacteriia</taxon>
        <taxon>Flavobacteriales</taxon>
        <taxon>Flavobacteriaceae</taxon>
        <taxon>Flavobacterium</taxon>
    </lineage>
</organism>
<keyword evidence="1" id="KW-0472">Membrane</keyword>
<dbReference type="EMBL" id="JAINUY010000009">
    <property type="protein sequence ID" value="MBZ4037503.1"/>
    <property type="molecule type" value="Genomic_DNA"/>
</dbReference>
<protein>
    <submittedName>
        <fullName evidence="2">Uncharacterized protein</fullName>
    </submittedName>
</protein>
<keyword evidence="1" id="KW-0812">Transmembrane</keyword>
<proteinExistence type="predicted"/>
<evidence type="ECO:0000313" key="3">
    <source>
        <dbReference type="Proteomes" id="UP001139366"/>
    </source>
</evidence>
<name>A0A9X1HDV7_9FLAO</name>
<gene>
    <name evidence="2" type="ORF">K6T82_22265</name>
</gene>